<evidence type="ECO:0000313" key="2">
    <source>
        <dbReference type="EMBL" id="KAL1526876.1"/>
    </source>
</evidence>
<evidence type="ECO:0000313" key="3">
    <source>
        <dbReference type="Proteomes" id="UP001515480"/>
    </source>
</evidence>
<sequence>MENVCISNIPFGDEEPRAPLPPPVRRGSPDPKGKASRLRGFVEASEGIMMDDLVAETPAYLIADGLPNLVLSLPSVVRVVRVA</sequence>
<proteinExistence type="predicted"/>
<keyword evidence="3" id="KW-1185">Reference proteome</keyword>
<accession>A0AB34K1W9</accession>
<gene>
    <name evidence="2" type="ORF">AB1Y20_015567</name>
</gene>
<protein>
    <submittedName>
        <fullName evidence="2">Uncharacterized protein</fullName>
    </submittedName>
</protein>
<comment type="caution">
    <text evidence="2">The sequence shown here is derived from an EMBL/GenBank/DDBJ whole genome shotgun (WGS) entry which is preliminary data.</text>
</comment>
<evidence type="ECO:0000256" key="1">
    <source>
        <dbReference type="SAM" id="MobiDB-lite"/>
    </source>
</evidence>
<organism evidence="2 3">
    <name type="scientific">Prymnesium parvum</name>
    <name type="common">Toxic golden alga</name>
    <dbReference type="NCBI Taxonomy" id="97485"/>
    <lineage>
        <taxon>Eukaryota</taxon>
        <taxon>Haptista</taxon>
        <taxon>Haptophyta</taxon>
        <taxon>Prymnesiophyceae</taxon>
        <taxon>Prymnesiales</taxon>
        <taxon>Prymnesiaceae</taxon>
        <taxon>Prymnesium</taxon>
    </lineage>
</organism>
<dbReference type="Proteomes" id="UP001515480">
    <property type="component" value="Unassembled WGS sequence"/>
</dbReference>
<name>A0AB34K1W9_PRYPA</name>
<dbReference type="EMBL" id="JBGBPQ010000003">
    <property type="protein sequence ID" value="KAL1526876.1"/>
    <property type="molecule type" value="Genomic_DNA"/>
</dbReference>
<feature type="region of interest" description="Disordered" evidence="1">
    <location>
        <begin position="1"/>
        <end position="36"/>
    </location>
</feature>
<reference evidence="2 3" key="1">
    <citation type="journal article" date="2024" name="Science">
        <title>Giant polyketide synthase enzymes in the biosynthesis of giant marine polyether toxins.</title>
        <authorList>
            <person name="Fallon T.R."/>
            <person name="Shende V.V."/>
            <person name="Wierzbicki I.H."/>
            <person name="Pendleton A.L."/>
            <person name="Watervoot N.F."/>
            <person name="Auber R.P."/>
            <person name="Gonzalez D.J."/>
            <person name="Wisecaver J.H."/>
            <person name="Moore B.S."/>
        </authorList>
    </citation>
    <scope>NUCLEOTIDE SEQUENCE [LARGE SCALE GENOMIC DNA]</scope>
    <source>
        <strain evidence="2 3">12B1</strain>
    </source>
</reference>
<dbReference type="AlphaFoldDB" id="A0AB34K1W9"/>